<evidence type="ECO:0000313" key="1">
    <source>
        <dbReference type="EMBL" id="MEI9407508.1"/>
    </source>
</evidence>
<name>A0ABU8KR94_9HYPH</name>
<accession>A0ABU8KR94</accession>
<reference evidence="1 2" key="1">
    <citation type="submission" date="2022-12" db="EMBL/GenBank/DDBJ databases">
        <authorList>
            <person name="Muema E."/>
        </authorList>
    </citation>
    <scope>NUCLEOTIDE SEQUENCE [LARGE SCALE GENOMIC DNA]</scope>
    <source>
        <strain evidence="2">1326</strain>
    </source>
</reference>
<keyword evidence="2" id="KW-1185">Reference proteome</keyword>
<dbReference type="RefSeq" id="WP_337104746.1">
    <property type="nucleotide sequence ID" value="NZ_JAPYKS010000001.1"/>
</dbReference>
<organism evidence="1 2">
    <name type="scientific">Mesorhizobium salmacidum</name>
    <dbReference type="NCBI Taxonomy" id="3015171"/>
    <lineage>
        <taxon>Bacteria</taxon>
        <taxon>Pseudomonadati</taxon>
        <taxon>Pseudomonadota</taxon>
        <taxon>Alphaproteobacteria</taxon>
        <taxon>Hyphomicrobiales</taxon>
        <taxon>Phyllobacteriaceae</taxon>
        <taxon>Mesorhizobium</taxon>
    </lineage>
</organism>
<evidence type="ECO:0000313" key="2">
    <source>
        <dbReference type="Proteomes" id="UP001387293"/>
    </source>
</evidence>
<dbReference type="Proteomes" id="UP001387293">
    <property type="component" value="Unassembled WGS sequence"/>
</dbReference>
<gene>
    <name evidence="1" type="ORF">O7A60_01780</name>
</gene>
<comment type="caution">
    <text evidence="1">The sequence shown here is derived from an EMBL/GenBank/DDBJ whole genome shotgun (WGS) entry which is preliminary data.</text>
</comment>
<sequence length="101" mass="11124">MKQVEAGLHQINEICEECLGQPLSVSEQAEAENEIRTIVGNIFEALDDAGQSGISDYIQEKLTGLTTFALMAVGSADRDSYSDDKILENISHFAYLVRTRT</sequence>
<dbReference type="EMBL" id="JAPYKS010000001">
    <property type="protein sequence ID" value="MEI9407508.1"/>
    <property type="molecule type" value="Genomic_DNA"/>
</dbReference>
<protein>
    <submittedName>
        <fullName evidence="1">Uncharacterized protein</fullName>
    </submittedName>
</protein>
<proteinExistence type="predicted"/>